<dbReference type="InterPro" id="IPR007842">
    <property type="entry name" value="HEPN_dom"/>
</dbReference>
<dbReference type="KEGG" id="aman:B6F84_12275"/>
<reference evidence="2 3" key="1">
    <citation type="submission" date="2017-03" db="EMBL/GenBank/DDBJ databases">
        <title>Sulfur activation and transportation mechanism of thermophilic Archaea Acidianus manzaensis YN-25.</title>
        <authorList>
            <person name="Ma Y."/>
            <person name="Yang Y."/>
            <person name="Xia J."/>
        </authorList>
    </citation>
    <scope>NUCLEOTIDE SEQUENCE [LARGE SCALE GENOMIC DNA]</scope>
    <source>
        <strain evidence="2 3">YN-25</strain>
    </source>
</reference>
<name>A0A1W6K2D2_9CREN</name>
<gene>
    <name evidence="2" type="ORF">B6F84_12275</name>
</gene>
<dbReference type="SUPFAM" id="SSF81593">
    <property type="entry name" value="Nucleotidyltransferase substrate binding subunit/domain"/>
    <property type="match status" value="1"/>
</dbReference>
<dbReference type="Pfam" id="PF05168">
    <property type="entry name" value="HEPN"/>
    <property type="match status" value="1"/>
</dbReference>
<dbReference type="Gene3D" id="1.20.120.330">
    <property type="entry name" value="Nucleotidyltransferases domain 2"/>
    <property type="match status" value="1"/>
</dbReference>
<dbReference type="OrthoDB" id="36908at2157"/>
<dbReference type="Proteomes" id="UP000193404">
    <property type="component" value="Chromosome"/>
</dbReference>
<evidence type="ECO:0000313" key="2">
    <source>
        <dbReference type="EMBL" id="ARM76711.1"/>
    </source>
</evidence>
<protein>
    <recommendedName>
        <fullName evidence="1">HEPN domain-containing protein</fullName>
    </recommendedName>
</protein>
<dbReference type="AlphaFoldDB" id="A0A1W6K2D2"/>
<feature type="domain" description="HEPN" evidence="1">
    <location>
        <begin position="7"/>
        <end position="112"/>
    </location>
</feature>
<sequence length="117" mass="13931">MKTDYLYQRAKEFLLASEFNYDKEFYDLSAIAVEEALYMVLNAKLLDLGVNIPWYLDFEGLFRILSKYSTIKVNDKEIIKMLNEIRIKLGYSIPLELDKEKIRKLIDFADNFMKQIE</sequence>
<proteinExistence type="predicted"/>
<dbReference type="RefSeq" id="WP_148692506.1">
    <property type="nucleotide sequence ID" value="NZ_CP020477.1"/>
</dbReference>
<evidence type="ECO:0000313" key="3">
    <source>
        <dbReference type="Proteomes" id="UP000193404"/>
    </source>
</evidence>
<dbReference type="STRING" id="282676.B6F84_12275"/>
<dbReference type="EMBL" id="CP020477">
    <property type="protein sequence ID" value="ARM76711.1"/>
    <property type="molecule type" value="Genomic_DNA"/>
</dbReference>
<organism evidence="2 3">
    <name type="scientific">Acidianus manzaensis</name>
    <dbReference type="NCBI Taxonomy" id="282676"/>
    <lineage>
        <taxon>Archaea</taxon>
        <taxon>Thermoproteota</taxon>
        <taxon>Thermoprotei</taxon>
        <taxon>Sulfolobales</taxon>
        <taxon>Sulfolobaceae</taxon>
        <taxon>Acidianus</taxon>
    </lineage>
</organism>
<dbReference type="PROSITE" id="PS50910">
    <property type="entry name" value="HEPN"/>
    <property type="match status" value="1"/>
</dbReference>
<evidence type="ECO:0000259" key="1">
    <source>
        <dbReference type="PROSITE" id="PS50910"/>
    </source>
</evidence>
<dbReference type="GeneID" id="41591713"/>
<accession>A0A1W6K2D2</accession>
<keyword evidence="3" id="KW-1185">Reference proteome</keyword>